<proteinExistence type="predicted"/>
<comment type="caution">
    <text evidence="6">The sequence shown here is derived from an EMBL/GenBank/DDBJ whole genome shotgun (WGS) entry which is preliminary data.</text>
</comment>
<accession>A0A916S125</accession>
<reference evidence="6" key="2">
    <citation type="submission" date="2020-09" db="EMBL/GenBank/DDBJ databases">
        <authorList>
            <person name="Sun Q."/>
            <person name="Zhou Y."/>
        </authorList>
    </citation>
    <scope>NUCLEOTIDE SEQUENCE</scope>
    <source>
        <strain evidence="6">CGMCC 1.15447</strain>
    </source>
</reference>
<dbReference type="PANTHER" id="PTHR33204">
    <property type="entry name" value="TRANSCRIPTIONAL REGULATOR, MARR FAMILY"/>
    <property type="match status" value="1"/>
</dbReference>
<gene>
    <name evidence="6" type="ORF">GCM10011507_30650</name>
</gene>
<evidence type="ECO:0000256" key="2">
    <source>
        <dbReference type="ARBA" id="ARBA00023125"/>
    </source>
</evidence>
<keyword evidence="2" id="KW-0238">DNA-binding</keyword>
<dbReference type="InterPro" id="IPR002577">
    <property type="entry name" value="HTH_HxlR"/>
</dbReference>
<reference evidence="6" key="1">
    <citation type="journal article" date="2014" name="Int. J. Syst. Evol. Microbiol.">
        <title>Complete genome sequence of Corynebacterium casei LMG S-19264T (=DSM 44701T), isolated from a smear-ripened cheese.</title>
        <authorList>
            <consortium name="US DOE Joint Genome Institute (JGI-PGF)"/>
            <person name="Walter F."/>
            <person name="Albersmeier A."/>
            <person name="Kalinowski J."/>
            <person name="Ruckert C."/>
        </authorList>
    </citation>
    <scope>NUCLEOTIDE SEQUENCE</scope>
    <source>
        <strain evidence="6">CGMCC 1.15447</strain>
    </source>
</reference>
<feature type="region of interest" description="Disordered" evidence="4">
    <location>
        <begin position="138"/>
        <end position="163"/>
    </location>
</feature>
<dbReference type="InterPro" id="IPR036390">
    <property type="entry name" value="WH_DNA-bd_sf"/>
</dbReference>
<dbReference type="EMBL" id="BMJB01000003">
    <property type="protein sequence ID" value="GGA77248.1"/>
    <property type="molecule type" value="Genomic_DNA"/>
</dbReference>
<dbReference type="Proteomes" id="UP000648801">
    <property type="component" value="Unassembled WGS sequence"/>
</dbReference>
<sequence>MPRESKSRPRSGCPVSIALEKFGDRWSLLIIRDLMVRGYTTFKQFQNSGEGIATNILATRLKKLKAAGIIKAESEEKDARRVHYRLTEKGIDLAPVLLELLLWSAQHEKTGAPCELMAQMAGNRQAILAETRRRWAERDPNPLLPPFSTTAAQSAPKSKRSRR</sequence>
<keyword evidence="1" id="KW-0805">Transcription regulation</keyword>
<evidence type="ECO:0000313" key="7">
    <source>
        <dbReference type="Proteomes" id="UP000648801"/>
    </source>
</evidence>
<dbReference type="AlphaFoldDB" id="A0A916S125"/>
<evidence type="ECO:0000256" key="4">
    <source>
        <dbReference type="SAM" id="MobiDB-lite"/>
    </source>
</evidence>
<evidence type="ECO:0000313" key="6">
    <source>
        <dbReference type="EMBL" id="GGA77248.1"/>
    </source>
</evidence>
<protein>
    <submittedName>
        <fullName evidence="6">HxlR family transcriptional regulator</fullName>
    </submittedName>
</protein>
<name>A0A916S125_9BACT</name>
<dbReference type="InterPro" id="IPR036388">
    <property type="entry name" value="WH-like_DNA-bd_sf"/>
</dbReference>
<evidence type="ECO:0000256" key="1">
    <source>
        <dbReference type="ARBA" id="ARBA00023015"/>
    </source>
</evidence>
<keyword evidence="7" id="KW-1185">Reference proteome</keyword>
<dbReference type="SUPFAM" id="SSF46785">
    <property type="entry name" value="Winged helix' DNA-binding domain"/>
    <property type="match status" value="1"/>
</dbReference>
<organism evidence="6 7">
    <name type="scientific">Edaphobacter acidisoli</name>
    <dbReference type="NCBI Taxonomy" id="2040573"/>
    <lineage>
        <taxon>Bacteria</taxon>
        <taxon>Pseudomonadati</taxon>
        <taxon>Acidobacteriota</taxon>
        <taxon>Terriglobia</taxon>
        <taxon>Terriglobales</taxon>
        <taxon>Acidobacteriaceae</taxon>
        <taxon>Edaphobacter</taxon>
    </lineage>
</organism>
<keyword evidence="3" id="KW-0804">Transcription</keyword>
<evidence type="ECO:0000256" key="3">
    <source>
        <dbReference type="ARBA" id="ARBA00023163"/>
    </source>
</evidence>
<evidence type="ECO:0000259" key="5">
    <source>
        <dbReference type="PROSITE" id="PS51118"/>
    </source>
</evidence>
<feature type="compositionally biased region" description="Polar residues" evidence="4">
    <location>
        <begin position="147"/>
        <end position="156"/>
    </location>
</feature>
<dbReference type="Pfam" id="PF01638">
    <property type="entry name" value="HxlR"/>
    <property type="match status" value="1"/>
</dbReference>
<feature type="domain" description="HTH hxlR-type" evidence="5">
    <location>
        <begin position="13"/>
        <end position="112"/>
    </location>
</feature>
<dbReference type="GO" id="GO:0003677">
    <property type="term" value="F:DNA binding"/>
    <property type="evidence" value="ECO:0007669"/>
    <property type="project" value="UniProtKB-KW"/>
</dbReference>
<dbReference type="PANTHER" id="PTHR33204:SF18">
    <property type="entry name" value="TRANSCRIPTIONAL REGULATORY PROTEIN"/>
    <property type="match status" value="1"/>
</dbReference>
<dbReference type="RefSeq" id="WP_188760418.1">
    <property type="nucleotide sequence ID" value="NZ_BMJB01000003.1"/>
</dbReference>
<dbReference type="PROSITE" id="PS51118">
    <property type="entry name" value="HTH_HXLR"/>
    <property type="match status" value="1"/>
</dbReference>
<dbReference type="Gene3D" id="1.10.10.10">
    <property type="entry name" value="Winged helix-like DNA-binding domain superfamily/Winged helix DNA-binding domain"/>
    <property type="match status" value="1"/>
</dbReference>